<dbReference type="Proteomes" id="UP001501074">
    <property type="component" value="Unassembled WGS sequence"/>
</dbReference>
<evidence type="ECO:0000313" key="2">
    <source>
        <dbReference type="EMBL" id="GAA3639479.1"/>
    </source>
</evidence>
<keyword evidence="1" id="KW-0812">Transmembrane</keyword>
<feature type="transmembrane region" description="Helical" evidence="1">
    <location>
        <begin position="205"/>
        <end position="224"/>
    </location>
</feature>
<evidence type="ECO:0000256" key="1">
    <source>
        <dbReference type="SAM" id="Phobius"/>
    </source>
</evidence>
<protein>
    <submittedName>
        <fullName evidence="2">DUF3159 domain-containing protein</fullName>
    </submittedName>
</protein>
<dbReference type="Pfam" id="PF11361">
    <property type="entry name" value="DUF3159"/>
    <property type="match status" value="1"/>
</dbReference>
<name>A0ABP7ASA2_9ACTN</name>
<comment type="caution">
    <text evidence="2">The sequence shown here is derived from an EMBL/GenBank/DDBJ whole genome shotgun (WGS) entry which is preliminary data.</text>
</comment>
<keyword evidence="3" id="KW-1185">Reference proteome</keyword>
<feature type="transmembrane region" description="Helical" evidence="1">
    <location>
        <begin position="48"/>
        <end position="66"/>
    </location>
</feature>
<keyword evidence="1" id="KW-1133">Transmembrane helix</keyword>
<feature type="transmembrane region" description="Helical" evidence="1">
    <location>
        <begin position="170"/>
        <end position="193"/>
    </location>
</feature>
<dbReference type="EMBL" id="BAAAZO010000013">
    <property type="protein sequence ID" value="GAA3639479.1"/>
    <property type="molecule type" value="Genomic_DNA"/>
</dbReference>
<feature type="transmembrane region" description="Helical" evidence="1">
    <location>
        <begin position="72"/>
        <end position="89"/>
    </location>
</feature>
<gene>
    <name evidence="2" type="ORF">GCM10022223_68140</name>
</gene>
<accession>A0ABP7ASA2</accession>
<dbReference type="RefSeq" id="WP_231486405.1">
    <property type="nucleotide sequence ID" value="NZ_BAAAZO010000013.1"/>
</dbReference>
<dbReference type="InterPro" id="IPR016566">
    <property type="entry name" value="UCP010219"/>
</dbReference>
<sequence>MTESRMPGEHHHVAEQAEHAAEAVAQGKFGAAVAAEFDLKKSIGGPRGVIESVLPYAVFSLVFAITNELRPSVIAACVPLAVLIVWRLIAREPLTQVFSGVIGIAIGAYVASKTGRASDFFLPSILKNAASAAGAIISALVRWPIVGIFVGPITGEMFEWRKHPARSRVYVLATWIFAALFLVRLAVQIPLWLADETALLGTLNATVLGLPLFALALWLMWLVLRSVPVVKPAEPVILVDPDETPQTPY</sequence>
<keyword evidence="1" id="KW-0472">Membrane</keyword>
<feature type="transmembrane region" description="Helical" evidence="1">
    <location>
        <begin position="132"/>
        <end position="150"/>
    </location>
</feature>
<feature type="transmembrane region" description="Helical" evidence="1">
    <location>
        <begin position="94"/>
        <end position="112"/>
    </location>
</feature>
<organism evidence="2 3">
    <name type="scientific">Kineosporia mesophila</name>
    <dbReference type="NCBI Taxonomy" id="566012"/>
    <lineage>
        <taxon>Bacteria</taxon>
        <taxon>Bacillati</taxon>
        <taxon>Actinomycetota</taxon>
        <taxon>Actinomycetes</taxon>
        <taxon>Kineosporiales</taxon>
        <taxon>Kineosporiaceae</taxon>
        <taxon>Kineosporia</taxon>
    </lineage>
</organism>
<reference evidence="3" key="1">
    <citation type="journal article" date="2019" name="Int. J. Syst. Evol. Microbiol.">
        <title>The Global Catalogue of Microorganisms (GCM) 10K type strain sequencing project: providing services to taxonomists for standard genome sequencing and annotation.</title>
        <authorList>
            <consortium name="The Broad Institute Genomics Platform"/>
            <consortium name="The Broad Institute Genome Sequencing Center for Infectious Disease"/>
            <person name="Wu L."/>
            <person name="Ma J."/>
        </authorList>
    </citation>
    <scope>NUCLEOTIDE SEQUENCE [LARGE SCALE GENOMIC DNA]</scope>
    <source>
        <strain evidence="3">JCM 16902</strain>
    </source>
</reference>
<proteinExistence type="predicted"/>
<evidence type="ECO:0000313" key="3">
    <source>
        <dbReference type="Proteomes" id="UP001501074"/>
    </source>
</evidence>